<dbReference type="SUPFAM" id="SSF51658">
    <property type="entry name" value="Xylose isomerase-like"/>
    <property type="match status" value="1"/>
</dbReference>
<dbReference type="Pfam" id="PF01261">
    <property type="entry name" value="AP_endonuc_2"/>
    <property type="match status" value="1"/>
</dbReference>
<keyword evidence="3" id="KW-1185">Reference proteome</keyword>
<sequence>MTDLSYQLYSSRNFPPLDQTLEMLKRNGYAQVEGYGAVYSDPIATRKSLDAHGVTMPTGHFSIDLLEKEQQKVLDIAGILGMKAIYCPHLAVDLRPTDAAGWSAFGERLEAAYATYSKAGYVFGWHNHDFEFKALPDGSIPQKLIFDAAPSISWEADIAWIIRGGADPFQWIENHGSRITAVHVKDIAPSGQNTNEDGWADVGYGTVDWKALMKILKGTPAGYFIMEHDNPSDDERFARRSIVTLKAF</sequence>
<evidence type="ECO:0000313" key="2">
    <source>
        <dbReference type="EMBL" id="PSH65578.1"/>
    </source>
</evidence>
<reference evidence="3" key="1">
    <citation type="submission" date="2017-11" db="EMBL/GenBank/DDBJ databases">
        <authorList>
            <person name="Kuznetsova I."/>
            <person name="Sazanova A."/>
            <person name="Chirak E."/>
            <person name="Safronova V."/>
            <person name="Willems A."/>
        </authorList>
    </citation>
    <scope>NUCLEOTIDE SEQUENCE [LARGE SCALE GENOMIC DNA]</scope>
    <source>
        <strain evidence="3">STM 196</strain>
    </source>
</reference>
<name>A0A2P7BGM2_9HYPH</name>
<dbReference type="Proteomes" id="UP000241444">
    <property type="component" value="Unassembled WGS sequence"/>
</dbReference>
<dbReference type="InterPro" id="IPR050312">
    <property type="entry name" value="IolE/XylAMocC-like"/>
</dbReference>
<evidence type="ECO:0000259" key="1">
    <source>
        <dbReference type="Pfam" id="PF01261"/>
    </source>
</evidence>
<gene>
    <name evidence="2" type="ORF">CU102_20265</name>
</gene>
<dbReference type="Gene3D" id="3.20.20.150">
    <property type="entry name" value="Divalent-metal-dependent TIM barrel enzymes"/>
    <property type="match status" value="1"/>
</dbReference>
<dbReference type="AlphaFoldDB" id="A0A2P7BGM2"/>
<dbReference type="GO" id="GO:0016853">
    <property type="term" value="F:isomerase activity"/>
    <property type="evidence" value="ECO:0007669"/>
    <property type="project" value="UniProtKB-KW"/>
</dbReference>
<organism evidence="2 3">
    <name type="scientific">Phyllobacterium brassicacearum</name>
    <dbReference type="NCBI Taxonomy" id="314235"/>
    <lineage>
        <taxon>Bacteria</taxon>
        <taxon>Pseudomonadati</taxon>
        <taxon>Pseudomonadota</taxon>
        <taxon>Alphaproteobacteria</taxon>
        <taxon>Hyphomicrobiales</taxon>
        <taxon>Phyllobacteriaceae</taxon>
        <taxon>Phyllobacterium</taxon>
    </lineage>
</organism>
<comment type="caution">
    <text evidence="2">The sequence shown here is derived from an EMBL/GenBank/DDBJ whole genome shotgun (WGS) entry which is preliminary data.</text>
</comment>
<dbReference type="PANTHER" id="PTHR12110">
    <property type="entry name" value="HYDROXYPYRUVATE ISOMERASE"/>
    <property type="match status" value="1"/>
</dbReference>
<dbReference type="RefSeq" id="WP_106712914.1">
    <property type="nucleotide sequence ID" value="NZ_PGGO01000017.1"/>
</dbReference>
<protein>
    <submittedName>
        <fullName evidence="2">Xylose isomerase</fullName>
    </submittedName>
</protein>
<dbReference type="OrthoDB" id="9798407at2"/>
<accession>A0A2P7BGM2</accession>
<dbReference type="PANTHER" id="PTHR12110:SF41">
    <property type="entry name" value="INOSOSE DEHYDRATASE"/>
    <property type="match status" value="1"/>
</dbReference>
<dbReference type="InterPro" id="IPR013022">
    <property type="entry name" value="Xyl_isomerase-like_TIM-brl"/>
</dbReference>
<proteinExistence type="predicted"/>
<keyword evidence="2" id="KW-0413">Isomerase</keyword>
<dbReference type="EMBL" id="PGGO01000017">
    <property type="protein sequence ID" value="PSH65578.1"/>
    <property type="molecule type" value="Genomic_DNA"/>
</dbReference>
<evidence type="ECO:0000313" key="3">
    <source>
        <dbReference type="Proteomes" id="UP000241444"/>
    </source>
</evidence>
<dbReference type="InterPro" id="IPR036237">
    <property type="entry name" value="Xyl_isomerase-like_sf"/>
</dbReference>
<feature type="domain" description="Xylose isomerase-like TIM barrel" evidence="1">
    <location>
        <begin position="23"/>
        <end position="242"/>
    </location>
</feature>